<dbReference type="InterPro" id="IPR021924">
    <property type="entry name" value="DUF3537"/>
</dbReference>
<feature type="region of interest" description="Disordered" evidence="1">
    <location>
        <begin position="1"/>
        <end position="49"/>
    </location>
</feature>
<dbReference type="Pfam" id="PF12056">
    <property type="entry name" value="DUF3537"/>
    <property type="match status" value="1"/>
</dbReference>
<dbReference type="OrthoDB" id="1897957at2759"/>
<dbReference type="AlphaFoldDB" id="A0A835MT17"/>
<dbReference type="EMBL" id="JADGMS010000008">
    <property type="protein sequence ID" value="KAF9677812.1"/>
    <property type="molecule type" value="Genomic_DNA"/>
</dbReference>
<reference evidence="3 4" key="1">
    <citation type="submission" date="2020-10" db="EMBL/GenBank/DDBJ databases">
        <title>Plant Genome Project.</title>
        <authorList>
            <person name="Zhang R.-G."/>
        </authorList>
    </citation>
    <scope>NUCLEOTIDE SEQUENCE [LARGE SCALE GENOMIC DNA]</scope>
    <source>
        <strain evidence="3">FAFU-HL-1</strain>
        <tissue evidence="3">Leaf</tissue>
    </source>
</reference>
<dbReference type="Proteomes" id="UP000657918">
    <property type="component" value="Chromosome 8"/>
</dbReference>
<gene>
    <name evidence="3" type="ORF">SADUNF_Sadunf08G0146700</name>
</gene>
<proteinExistence type="predicted"/>
<name>A0A835MT17_9ROSI</name>
<protein>
    <submittedName>
        <fullName evidence="3">Uncharacterized protein</fullName>
    </submittedName>
</protein>
<evidence type="ECO:0000256" key="2">
    <source>
        <dbReference type="SAM" id="Phobius"/>
    </source>
</evidence>
<feature type="transmembrane region" description="Helical" evidence="2">
    <location>
        <begin position="202"/>
        <end position="220"/>
    </location>
</feature>
<accession>A0A835MT17</accession>
<organism evidence="3 4">
    <name type="scientific">Salix dunnii</name>
    <dbReference type="NCBI Taxonomy" id="1413687"/>
    <lineage>
        <taxon>Eukaryota</taxon>
        <taxon>Viridiplantae</taxon>
        <taxon>Streptophyta</taxon>
        <taxon>Embryophyta</taxon>
        <taxon>Tracheophyta</taxon>
        <taxon>Spermatophyta</taxon>
        <taxon>Magnoliopsida</taxon>
        <taxon>eudicotyledons</taxon>
        <taxon>Gunneridae</taxon>
        <taxon>Pentapetalae</taxon>
        <taxon>rosids</taxon>
        <taxon>fabids</taxon>
        <taxon>Malpighiales</taxon>
        <taxon>Salicaceae</taxon>
        <taxon>Saliceae</taxon>
        <taxon>Salix</taxon>
    </lineage>
</organism>
<feature type="transmembrane region" description="Helical" evidence="2">
    <location>
        <begin position="82"/>
        <end position="101"/>
    </location>
</feature>
<comment type="caution">
    <text evidence="3">The sequence shown here is derived from an EMBL/GenBank/DDBJ whole genome shotgun (WGS) entry which is preliminary data.</text>
</comment>
<feature type="transmembrane region" description="Helical" evidence="2">
    <location>
        <begin position="173"/>
        <end position="190"/>
    </location>
</feature>
<feature type="transmembrane region" description="Helical" evidence="2">
    <location>
        <begin position="304"/>
        <end position="328"/>
    </location>
</feature>
<evidence type="ECO:0000313" key="4">
    <source>
        <dbReference type="Proteomes" id="UP000657918"/>
    </source>
</evidence>
<feature type="transmembrane region" description="Helical" evidence="2">
    <location>
        <begin position="460"/>
        <end position="479"/>
    </location>
</feature>
<sequence>MEDTHVIHLQAERQPPPRTPLLDHDINNKNSNSKSTPDHNPHQQSQGIGVPIHNINDVDNALEKLEAYLSFLGFNQSSLKSFLLSWAAFMLIGVFIPVALLELSHCSGCDKYQIKDFELDIVASQACLAAVSLICLSHNLRKYGIRKFLFVDRFGGHMSRFALLYIRQIKDSLRLLIFWSLPCLILKVVREVIRVSCLHHESWLMSTAVLIGLIISWSYVSTISLSASILFHLICNLQVIHFEDYAKLLERDCDVLVFIEEHTRLRYHLSKISHRFRIFLILQFCVVTASQFVTLFRITGYGGIITAINGGDFAVSSIVQVVGIIICLHAATKISHRALGIASIASRWHALATCGQNDTSQLRVSNSMGNLEAAMNPQNSLRINYSESDSESFDYIAMPTNMQLASYMTSYHKRQAFGTKFYLATFSLEQLKLFFLLYLQNNPGGITIFGWIVDRGLVNTIFFIELTLVTFLLGKTIVFSS</sequence>
<evidence type="ECO:0000313" key="3">
    <source>
        <dbReference type="EMBL" id="KAF9677812.1"/>
    </source>
</evidence>
<dbReference type="PANTHER" id="PTHR31963">
    <property type="entry name" value="RAS GUANINE NUCLEOTIDE EXCHANGE FACTOR K"/>
    <property type="match status" value="1"/>
</dbReference>
<dbReference type="PANTHER" id="PTHR31963:SF2">
    <property type="entry name" value="ZINC FINGER CONSTANS-LIKE PROTEIN (DUF3537)"/>
    <property type="match status" value="1"/>
</dbReference>
<feature type="transmembrane region" description="Helical" evidence="2">
    <location>
        <begin position="276"/>
        <end position="298"/>
    </location>
</feature>
<keyword evidence="2" id="KW-0812">Transmembrane</keyword>
<evidence type="ECO:0000256" key="1">
    <source>
        <dbReference type="SAM" id="MobiDB-lite"/>
    </source>
</evidence>
<feature type="transmembrane region" description="Helical" evidence="2">
    <location>
        <begin position="121"/>
        <end position="140"/>
    </location>
</feature>
<keyword evidence="2" id="KW-0472">Membrane</keyword>
<keyword evidence="2" id="KW-1133">Transmembrane helix</keyword>
<keyword evidence="4" id="KW-1185">Reference proteome</keyword>